<sequence>MHAEFDESEALRSRIRVLEAIGRAQSRIGEVVALAAVTGNRDDLCRMLAQMLDITEETAHVVAIMSLERLATPYSRARISEELAELRSMPNPPEQAR</sequence>
<name>A0A4V6U5I0_9MICO</name>
<evidence type="ECO:0000313" key="2">
    <source>
        <dbReference type="Proteomes" id="UP000306192"/>
    </source>
</evidence>
<accession>A0A4V6U5I0</accession>
<reference evidence="1 2" key="1">
    <citation type="journal article" date="2019" name="Microorganisms">
        <title>Systematic Affiliation and Genome Analysis of Subtercola vilae DB165(T) with Particular Emphasis on Cold Adaptation of an Isolate from a High-Altitude Cold Volcano Lake.</title>
        <authorList>
            <person name="Villalobos A.S."/>
            <person name="Wiese J."/>
            <person name="Imhoff J.F."/>
            <person name="Dorador C."/>
            <person name="Keller A."/>
            <person name="Hentschel U."/>
        </authorList>
    </citation>
    <scope>NUCLEOTIDE SEQUENCE [LARGE SCALE GENOMIC DNA]</scope>
    <source>
        <strain evidence="1 2">DB165</strain>
    </source>
</reference>
<comment type="caution">
    <text evidence="1">The sequence shown here is derived from an EMBL/GenBank/DDBJ whole genome shotgun (WGS) entry which is preliminary data.</text>
</comment>
<dbReference type="AlphaFoldDB" id="A0A4V6U5I0"/>
<dbReference type="InterPro" id="IPR013757">
    <property type="entry name" value="Topo_IIA_A_a_sf"/>
</dbReference>
<dbReference type="GO" id="GO:0003918">
    <property type="term" value="F:DNA topoisomerase type II (double strand cut, ATP-hydrolyzing) activity"/>
    <property type="evidence" value="ECO:0007669"/>
    <property type="project" value="InterPro"/>
</dbReference>
<proteinExistence type="predicted"/>
<evidence type="ECO:0008006" key="3">
    <source>
        <dbReference type="Google" id="ProtNLM"/>
    </source>
</evidence>
<protein>
    <recommendedName>
        <fullName evidence="3">ANTAR domain-containing protein</fullName>
    </recommendedName>
</protein>
<dbReference type="GO" id="GO:0003677">
    <property type="term" value="F:DNA binding"/>
    <property type="evidence" value="ECO:0007669"/>
    <property type="project" value="InterPro"/>
</dbReference>
<dbReference type="RefSeq" id="WP_136640659.1">
    <property type="nucleotide sequence ID" value="NZ_QYRT01000003.1"/>
</dbReference>
<gene>
    <name evidence="1" type="ORF">D4765_02605</name>
</gene>
<dbReference type="GO" id="GO:0005524">
    <property type="term" value="F:ATP binding"/>
    <property type="evidence" value="ECO:0007669"/>
    <property type="project" value="InterPro"/>
</dbReference>
<evidence type="ECO:0000313" key="1">
    <source>
        <dbReference type="EMBL" id="TIH40454.1"/>
    </source>
</evidence>
<keyword evidence="2" id="KW-1185">Reference proteome</keyword>
<dbReference type="Proteomes" id="UP000306192">
    <property type="component" value="Unassembled WGS sequence"/>
</dbReference>
<dbReference type="EMBL" id="QYRT01000003">
    <property type="protein sequence ID" value="TIH40454.1"/>
    <property type="molecule type" value="Genomic_DNA"/>
</dbReference>
<organism evidence="1 2">
    <name type="scientific">Subtercola vilae</name>
    <dbReference type="NCBI Taxonomy" id="2056433"/>
    <lineage>
        <taxon>Bacteria</taxon>
        <taxon>Bacillati</taxon>
        <taxon>Actinomycetota</taxon>
        <taxon>Actinomycetes</taxon>
        <taxon>Micrococcales</taxon>
        <taxon>Microbacteriaceae</taxon>
        <taxon>Subtercola</taxon>
    </lineage>
</organism>
<dbReference type="Gene3D" id="1.10.268.10">
    <property type="entry name" value="Topoisomerase, domain 3"/>
    <property type="match status" value="1"/>
</dbReference>